<gene>
    <name evidence="1" type="ORF">ElP_23970</name>
</gene>
<dbReference type="KEGG" id="tpla:ElP_23970"/>
<reference evidence="1 2" key="1">
    <citation type="submission" date="2019-02" db="EMBL/GenBank/DDBJ databases">
        <title>Deep-cultivation of Planctomycetes and their phenomic and genomic characterization uncovers novel biology.</title>
        <authorList>
            <person name="Wiegand S."/>
            <person name="Jogler M."/>
            <person name="Boedeker C."/>
            <person name="Pinto D."/>
            <person name="Vollmers J."/>
            <person name="Rivas-Marin E."/>
            <person name="Kohn T."/>
            <person name="Peeters S.H."/>
            <person name="Heuer A."/>
            <person name="Rast P."/>
            <person name="Oberbeckmann S."/>
            <person name="Bunk B."/>
            <person name="Jeske O."/>
            <person name="Meyerdierks A."/>
            <person name="Storesund J.E."/>
            <person name="Kallscheuer N."/>
            <person name="Luecker S."/>
            <person name="Lage O.M."/>
            <person name="Pohl T."/>
            <person name="Merkel B.J."/>
            <person name="Hornburger P."/>
            <person name="Mueller R.-W."/>
            <person name="Bruemmer F."/>
            <person name="Labrenz M."/>
            <person name="Spormann A.M."/>
            <person name="Op den Camp H."/>
            <person name="Overmann J."/>
            <person name="Amann R."/>
            <person name="Jetten M.S.M."/>
            <person name="Mascher T."/>
            <person name="Medema M.H."/>
            <person name="Devos D.P."/>
            <person name="Kaster A.-K."/>
            <person name="Ovreas L."/>
            <person name="Rohde M."/>
            <person name="Galperin M.Y."/>
            <person name="Jogler C."/>
        </authorList>
    </citation>
    <scope>NUCLEOTIDE SEQUENCE [LARGE SCALE GENOMIC DNA]</scope>
    <source>
        <strain evidence="1 2">ElP</strain>
    </source>
</reference>
<dbReference type="GO" id="GO:0008734">
    <property type="term" value="F:L-aspartate oxidase activity"/>
    <property type="evidence" value="ECO:0007669"/>
    <property type="project" value="InterPro"/>
</dbReference>
<name>A0A518H0Z4_9BACT</name>
<dbReference type="GO" id="GO:0009435">
    <property type="term" value="P:NAD+ biosynthetic process"/>
    <property type="evidence" value="ECO:0007669"/>
    <property type="project" value="InterPro"/>
</dbReference>
<sequence length="565" mass="61648">MRRRRFLTDSTAGLAAMMAATWGRPIASAASYRGRELGADVAVIGGGLGGCAAALAALRAGRSVVMTEVTDWVGGQLTSQAVPPDEHPWIEQFGRNESYAELRRRTRDYYRKNYPLTAEARDRAHLDPGNGSVSALCAEPRAFLAALTAMLAPYASAGRLTLLLEHLPVAAEVEGDRVRSVTVRDLATGDDRVVVAPYILDATELGDLLELAGVEHVVGFESRSSTGDRSAPEEAEPLNQQAITVCFPMEHRPGEDHTIDRPEGYEFWRDYVPGLSPPWSGPLLSLTYSNPRTLEPRTLSFDPTGDASGWWTYRRVLDLENFRPGAFEGSGGVTIVNWPQNDYLPGPLVGVSAEEAAGHVDRGKQLSLALLYWLQAECPRPDGGVGWPGLRLRPDLVGTSDGLAKSPYIRESRRIEAEFTVLERHVGVEARREAEGEVPDEATFPDSVGVGSYRIDLHPSTGGDNYIDVGSLPFEIPLGALIPRRVENLLPACKNPGTTHVTNGCYRLHPVEWAIGEAAGALAAFCLDRGLSPRQVRNTPERLREFQAALTRQGAEIHWPRARPR</sequence>
<dbReference type="InterPro" id="IPR005288">
    <property type="entry name" value="NadB"/>
</dbReference>
<accession>A0A518H0Z4</accession>
<dbReference type="EMBL" id="CP036426">
    <property type="protein sequence ID" value="QDV34507.1"/>
    <property type="molecule type" value="Genomic_DNA"/>
</dbReference>
<proteinExistence type="predicted"/>
<dbReference type="InterPro" id="IPR036188">
    <property type="entry name" value="FAD/NAD-bd_sf"/>
</dbReference>
<evidence type="ECO:0000313" key="2">
    <source>
        <dbReference type="Proteomes" id="UP000317835"/>
    </source>
</evidence>
<dbReference type="OrthoDB" id="615715at2"/>
<dbReference type="PANTHER" id="PTHR42716:SF1">
    <property type="entry name" value="SLL0471 PROTEIN"/>
    <property type="match status" value="1"/>
</dbReference>
<dbReference type="RefSeq" id="WP_145269443.1">
    <property type="nucleotide sequence ID" value="NZ_CP036426.1"/>
</dbReference>
<evidence type="ECO:0000313" key="1">
    <source>
        <dbReference type="EMBL" id="QDV34507.1"/>
    </source>
</evidence>
<organism evidence="1 2">
    <name type="scientific">Tautonia plasticadhaerens</name>
    <dbReference type="NCBI Taxonomy" id="2527974"/>
    <lineage>
        <taxon>Bacteria</taxon>
        <taxon>Pseudomonadati</taxon>
        <taxon>Planctomycetota</taxon>
        <taxon>Planctomycetia</taxon>
        <taxon>Isosphaerales</taxon>
        <taxon>Isosphaeraceae</taxon>
        <taxon>Tautonia</taxon>
    </lineage>
</organism>
<dbReference type="SUPFAM" id="SSF51905">
    <property type="entry name" value="FAD/NAD(P)-binding domain"/>
    <property type="match status" value="1"/>
</dbReference>
<dbReference type="Gene3D" id="3.50.50.60">
    <property type="entry name" value="FAD/NAD(P)-binding domain"/>
    <property type="match status" value="1"/>
</dbReference>
<dbReference type="AlphaFoldDB" id="A0A518H0Z4"/>
<dbReference type="InterPro" id="IPR006311">
    <property type="entry name" value="TAT_signal"/>
</dbReference>
<dbReference type="PROSITE" id="PS51318">
    <property type="entry name" value="TAT"/>
    <property type="match status" value="1"/>
</dbReference>
<keyword evidence="2" id="KW-1185">Reference proteome</keyword>
<protein>
    <submittedName>
        <fullName evidence="1">FAD dependent oxidoreductase</fullName>
    </submittedName>
</protein>
<dbReference type="Proteomes" id="UP000317835">
    <property type="component" value="Chromosome"/>
</dbReference>
<dbReference type="PANTHER" id="PTHR42716">
    <property type="entry name" value="L-ASPARTATE OXIDASE"/>
    <property type="match status" value="1"/>
</dbReference>
<dbReference type="Pfam" id="PF12831">
    <property type="entry name" value="FAD_oxidored"/>
    <property type="match status" value="1"/>
</dbReference>